<proteinExistence type="predicted"/>
<evidence type="ECO:0000313" key="3">
    <source>
        <dbReference type="Proteomes" id="UP000006727"/>
    </source>
</evidence>
<dbReference type="EnsemblPlants" id="Pp3c2_16510V3.2">
    <property type="protein sequence ID" value="PAC:32933299.CDS.1"/>
    <property type="gene ID" value="Pp3c2_16510"/>
</dbReference>
<keyword evidence="3" id="KW-1185">Reference proteome</keyword>
<sequence length="211" mass="21783">MALSQSSTCSQVSGLVVHADLARPQSPKTQAPMSAVPVKADTAFQGTALRSVGRQTRSMAAPNVALKDLVASRDAEVGSSVSKLVSEGSEDLDSIATTSSDLSEVVDVVEEDAGGANIRVRKASGKAGTRTSRRRALVMCLALGMVRPISGNATGGLQAGNLRRTTSTNLRRSASSSFTVSGNLQSQVSIASSLKAANLLDDKLKNNVPTL</sequence>
<name>A9RVD5_PHYPA</name>
<dbReference type="EMBL" id="ABEU02000002">
    <property type="protein sequence ID" value="PNR59985.1"/>
    <property type="molecule type" value="Genomic_DNA"/>
</dbReference>
<dbReference type="PaxDb" id="3218-PP1S30_366V6.1"/>
<dbReference type="HOGENOM" id="CLU_1317361_0_0_1"/>
<evidence type="ECO:0000313" key="1">
    <source>
        <dbReference type="EMBL" id="PNR59985.1"/>
    </source>
</evidence>
<gene>
    <name evidence="1" type="ORF">PHYPA_002777</name>
</gene>
<dbReference type="InParanoid" id="A9RVD5"/>
<reference evidence="2" key="3">
    <citation type="submission" date="2020-12" db="UniProtKB">
        <authorList>
            <consortium name="EnsemblPlants"/>
        </authorList>
    </citation>
    <scope>IDENTIFICATION</scope>
</reference>
<dbReference type="Gramene" id="Pp3c2_16510V3.1">
    <property type="protein sequence ID" value="PAC:32933298.CDS.1"/>
    <property type="gene ID" value="Pp3c2_16510"/>
</dbReference>
<dbReference type="Gramene" id="Pp3c2_16510V3.2">
    <property type="protein sequence ID" value="PAC:32933299.CDS.1"/>
    <property type="gene ID" value="Pp3c2_16510"/>
</dbReference>
<organism evidence="1">
    <name type="scientific">Physcomitrium patens</name>
    <name type="common">Spreading-leaved earth moss</name>
    <name type="synonym">Physcomitrella patens</name>
    <dbReference type="NCBI Taxonomy" id="3218"/>
    <lineage>
        <taxon>Eukaryota</taxon>
        <taxon>Viridiplantae</taxon>
        <taxon>Streptophyta</taxon>
        <taxon>Embryophyta</taxon>
        <taxon>Bryophyta</taxon>
        <taxon>Bryophytina</taxon>
        <taxon>Bryopsida</taxon>
        <taxon>Funariidae</taxon>
        <taxon>Funariales</taxon>
        <taxon>Funariaceae</taxon>
        <taxon>Physcomitrium</taxon>
    </lineage>
</organism>
<accession>A9RVD5</accession>
<protein>
    <submittedName>
        <fullName evidence="1 2">Uncharacterized protein</fullName>
    </submittedName>
</protein>
<dbReference type="AlphaFoldDB" id="A9RVD5"/>
<reference evidence="1 3" key="1">
    <citation type="journal article" date="2008" name="Science">
        <title>The Physcomitrella genome reveals evolutionary insights into the conquest of land by plants.</title>
        <authorList>
            <person name="Rensing S."/>
            <person name="Lang D."/>
            <person name="Zimmer A."/>
            <person name="Terry A."/>
            <person name="Salamov A."/>
            <person name="Shapiro H."/>
            <person name="Nishiyama T."/>
            <person name="Perroud P.-F."/>
            <person name="Lindquist E."/>
            <person name="Kamisugi Y."/>
            <person name="Tanahashi T."/>
            <person name="Sakakibara K."/>
            <person name="Fujita T."/>
            <person name="Oishi K."/>
            <person name="Shin-I T."/>
            <person name="Kuroki Y."/>
            <person name="Toyoda A."/>
            <person name="Suzuki Y."/>
            <person name="Hashimoto A."/>
            <person name="Yamaguchi K."/>
            <person name="Sugano A."/>
            <person name="Kohara Y."/>
            <person name="Fujiyama A."/>
            <person name="Anterola A."/>
            <person name="Aoki S."/>
            <person name="Ashton N."/>
            <person name="Barbazuk W.B."/>
            <person name="Barker E."/>
            <person name="Bennetzen J."/>
            <person name="Bezanilla M."/>
            <person name="Blankenship R."/>
            <person name="Cho S.H."/>
            <person name="Dutcher S."/>
            <person name="Estelle M."/>
            <person name="Fawcett J.A."/>
            <person name="Gundlach H."/>
            <person name="Hanada K."/>
            <person name="Heyl A."/>
            <person name="Hicks K.A."/>
            <person name="Hugh J."/>
            <person name="Lohr M."/>
            <person name="Mayer K."/>
            <person name="Melkozernov A."/>
            <person name="Murata T."/>
            <person name="Nelson D."/>
            <person name="Pils B."/>
            <person name="Prigge M."/>
            <person name="Reiss B."/>
            <person name="Renner T."/>
            <person name="Rombauts S."/>
            <person name="Rushton P."/>
            <person name="Sanderfoot A."/>
            <person name="Schween G."/>
            <person name="Shiu S.-H."/>
            <person name="Stueber K."/>
            <person name="Theodoulou F.L."/>
            <person name="Tu H."/>
            <person name="Van de Peer Y."/>
            <person name="Verrier P.J."/>
            <person name="Waters E."/>
            <person name="Wood A."/>
            <person name="Yang L."/>
            <person name="Cove D."/>
            <person name="Cuming A."/>
            <person name="Hasebe M."/>
            <person name="Lucas S."/>
            <person name="Mishler D.B."/>
            <person name="Reski R."/>
            <person name="Grigoriev I."/>
            <person name="Quatrano R.S."/>
            <person name="Boore J.L."/>
        </authorList>
    </citation>
    <scope>NUCLEOTIDE SEQUENCE [LARGE SCALE GENOMIC DNA]</scope>
    <source>
        <strain evidence="2 3">cv. Gransden 2004</strain>
    </source>
</reference>
<dbReference type="EnsemblPlants" id="Pp3c2_16510V3.1">
    <property type="protein sequence ID" value="PAC:32933298.CDS.1"/>
    <property type="gene ID" value="Pp3c2_16510"/>
</dbReference>
<reference evidence="1 3" key="2">
    <citation type="journal article" date="2018" name="Plant J.">
        <title>The Physcomitrella patens chromosome-scale assembly reveals moss genome structure and evolution.</title>
        <authorList>
            <person name="Lang D."/>
            <person name="Ullrich K.K."/>
            <person name="Murat F."/>
            <person name="Fuchs J."/>
            <person name="Jenkins J."/>
            <person name="Haas F.B."/>
            <person name="Piednoel M."/>
            <person name="Gundlach H."/>
            <person name="Van Bel M."/>
            <person name="Meyberg R."/>
            <person name="Vives C."/>
            <person name="Morata J."/>
            <person name="Symeonidi A."/>
            <person name="Hiss M."/>
            <person name="Muchero W."/>
            <person name="Kamisugi Y."/>
            <person name="Saleh O."/>
            <person name="Blanc G."/>
            <person name="Decker E.L."/>
            <person name="van Gessel N."/>
            <person name="Grimwood J."/>
            <person name="Hayes R.D."/>
            <person name="Graham S.W."/>
            <person name="Gunter L.E."/>
            <person name="McDaniel S.F."/>
            <person name="Hoernstein S.N.W."/>
            <person name="Larsson A."/>
            <person name="Li F.W."/>
            <person name="Perroud P.F."/>
            <person name="Phillips J."/>
            <person name="Ranjan P."/>
            <person name="Rokshar D.S."/>
            <person name="Rothfels C.J."/>
            <person name="Schneider L."/>
            <person name="Shu S."/>
            <person name="Stevenson D.W."/>
            <person name="Thummler F."/>
            <person name="Tillich M."/>
            <person name="Villarreal Aguilar J.C."/>
            <person name="Widiez T."/>
            <person name="Wong G.K."/>
            <person name="Wymore A."/>
            <person name="Zhang Y."/>
            <person name="Zimmer A.D."/>
            <person name="Quatrano R.S."/>
            <person name="Mayer K.F.X."/>
            <person name="Goodstein D."/>
            <person name="Casacuberta J.M."/>
            <person name="Vandepoele K."/>
            <person name="Reski R."/>
            <person name="Cuming A.C."/>
            <person name="Tuskan G.A."/>
            <person name="Maumus F."/>
            <person name="Salse J."/>
            <person name="Schmutz J."/>
            <person name="Rensing S.A."/>
        </authorList>
    </citation>
    <scope>NUCLEOTIDE SEQUENCE [LARGE SCALE GENOMIC DNA]</scope>
    <source>
        <strain evidence="2 3">cv. Gransden 2004</strain>
    </source>
</reference>
<evidence type="ECO:0000313" key="2">
    <source>
        <dbReference type="EnsemblPlants" id="PAC:32933298.CDS.1"/>
    </source>
</evidence>
<dbReference type="Proteomes" id="UP000006727">
    <property type="component" value="Chromosome 2"/>
</dbReference>